<dbReference type="Proteomes" id="UP000332487">
    <property type="component" value="Unassembled WGS sequence"/>
</dbReference>
<evidence type="ECO:0000256" key="5">
    <source>
        <dbReference type="ARBA" id="ARBA00023136"/>
    </source>
</evidence>
<keyword evidence="5 6" id="KW-0472">Membrane</keyword>
<feature type="domain" description="VTT" evidence="7">
    <location>
        <begin position="47"/>
        <end position="174"/>
    </location>
</feature>
<name>C7DHQ6_MICA2</name>
<reference evidence="8 9" key="1">
    <citation type="journal article" date="2009" name="Genome Biol.">
        <title>Community-wide analysis of microbial genome sequence signatures.</title>
        <authorList>
            <person name="Dick G.J."/>
            <person name="Andersson A.F."/>
            <person name="Baker B.J."/>
            <person name="Simmons S.L."/>
            <person name="Thomas B.C."/>
            <person name="Yelton A.P."/>
            <person name="Banfield J.F."/>
        </authorList>
    </citation>
    <scope>NUCLEOTIDE SEQUENCE [LARGE SCALE GENOMIC DNA]</scope>
    <source>
        <strain evidence="8">ARMAN-2</strain>
    </source>
</reference>
<gene>
    <name evidence="8" type="ORF">UNLARM2_0598</name>
</gene>
<dbReference type="GO" id="GO:0005886">
    <property type="term" value="C:plasma membrane"/>
    <property type="evidence" value="ECO:0007669"/>
    <property type="project" value="UniProtKB-SubCell"/>
</dbReference>
<accession>C7DHQ6</accession>
<dbReference type="InterPro" id="IPR051311">
    <property type="entry name" value="DedA_domain"/>
</dbReference>
<feature type="transmembrane region" description="Helical" evidence="6">
    <location>
        <begin position="155"/>
        <end position="175"/>
    </location>
</feature>
<evidence type="ECO:0000313" key="8">
    <source>
        <dbReference type="EMBL" id="EET90158.1"/>
    </source>
</evidence>
<comment type="subcellular location">
    <subcellularLocation>
        <location evidence="1">Cell membrane</location>
        <topology evidence="1">Multi-pass membrane protein</topology>
    </subcellularLocation>
</comment>
<dbReference type="EMBL" id="GG697240">
    <property type="protein sequence ID" value="EET90158.1"/>
    <property type="molecule type" value="Genomic_DNA"/>
</dbReference>
<dbReference type="InterPro" id="IPR032816">
    <property type="entry name" value="VTT_dom"/>
</dbReference>
<keyword evidence="4 6" id="KW-1133">Transmembrane helix</keyword>
<protein>
    <submittedName>
        <fullName evidence="8">SNARE associated Golgi protein</fullName>
    </submittedName>
</protein>
<sequence length="215" mass="24067">MLLQYIVYIALGSILNNTYSLIYGLIAEYGYLAVFALMLLENSSVPVPSEIILPLAGFFAAKEPASFNFYIALVAALLGSLSGLAIDYFIGYYLGKDVVYRHLALFHISKKTLDDFDLWFNKNAVPAILVTRLIPVVRTVMSFPAGFAKMPKRKFFSYSMLGSGIYDFILMLFGFEALPSNNALLIMASVGILIIFFYIVYAEVKKSIRRSRETP</sequence>
<feature type="transmembrane region" description="Helical" evidence="6">
    <location>
        <begin position="69"/>
        <end position="94"/>
    </location>
</feature>
<organism evidence="8 9">
    <name type="scientific">Candidatus Micrarchaeum acidiphilum ARMAN-2</name>
    <dbReference type="NCBI Taxonomy" id="425595"/>
    <lineage>
        <taxon>Archaea</taxon>
        <taxon>Candidatus Micrarchaeota</taxon>
        <taxon>Candidatus Micrarchaeia</taxon>
        <taxon>Candidatus Micrarchaeales</taxon>
        <taxon>Candidatus Micrarchaeaceae</taxon>
        <taxon>Candidatus Micrarchaeum</taxon>
    </lineage>
</organism>
<evidence type="ECO:0000256" key="2">
    <source>
        <dbReference type="ARBA" id="ARBA00022475"/>
    </source>
</evidence>
<evidence type="ECO:0000259" key="7">
    <source>
        <dbReference type="Pfam" id="PF09335"/>
    </source>
</evidence>
<dbReference type="PANTHER" id="PTHR42709">
    <property type="entry name" value="ALKALINE PHOSPHATASE LIKE PROTEIN"/>
    <property type="match status" value="1"/>
</dbReference>
<dbReference type="Pfam" id="PF09335">
    <property type="entry name" value="VTT_dom"/>
    <property type="match status" value="1"/>
</dbReference>
<dbReference type="AlphaFoldDB" id="C7DHQ6"/>
<evidence type="ECO:0000256" key="1">
    <source>
        <dbReference type="ARBA" id="ARBA00004651"/>
    </source>
</evidence>
<evidence type="ECO:0000256" key="6">
    <source>
        <dbReference type="SAM" id="Phobius"/>
    </source>
</evidence>
<keyword evidence="2" id="KW-1003">Cell membrane</keyword>
<feature type="transmembrane region" description="Helical" evidence="6">
    <location>
        <begin position="181"/>
        <end position="202"/>
    </location>
</feature>
<proteinExistence type="predicted"/>
<dbReference type="PANTHER" id="PTHR42709:SF6">
    <property type="entry name" value="UNDECAPRENYL PHOSPHATE TRANSPORTER A"/>
    <property type="match status" value="1"/>
</dbReference>
<reference evidence="8 9" key="2">
    <citation type="journal article" date="2010" name="Proc. Natl. Acad. Sci. U.S.A.">
        <title>Enigmatic, ultrasmall, uncultivated Archaea.</title>
        <authorList>
            <person name="Baker B.J."/>
            <person name="Comolli L.R."/>
            <person name="Dick G.J."/>
            <person name="Hauser L.J."/>
            <person name="Hyatt D."/>
            <person name="Dill B.D."/>
            <person name="Land M.L."/>
            <person name="Verberkmoes N.C."/>
            <person name="Hettich R.L."/>
            <person name="Banfield J.F."/>
        </authorList>
    </citation>
    <scope>NUCLEOTIDE SEQUENCE [LARGE SCALE GENOMIC DNA]</scope>
    <source>
        <strain evidence="8">ARMAN-2</strain>
    </source>
</reference>
<keyword evidence="9" id="KW-1185">Reference proteome</keyword>
<evidence type="ECO:0000313" key="9">
    <source>
        <dbReference type="Proteomes" id="UP000332487"/>
    </source>
</evidence>
<evidence type="ECO:0000256" key="4">
    <source>
        <dbReference type="ARBA" id="ARBA00022989"/>
    </source>
</evidence>
<keyword evidence="3 6" id="KW-0812">Transmembrane</keyword>
<evidence type="ECO:0000256" key="3">
    <source>
        <dbReference type="ARBA" id="ARBA00022692"/>
    </source>
</evidence>